<proteinExistence type="predicted"/>
<sequence>MEFKSAQSNTTAKLPILKLGEYEMWVIRIKQYFQVQDYPLWEVIENGNSWVSVPQTAQENGTSDTKMPVHVTAEEKTNKKNDVKARSLLLMALPNEHQLTFSQYSDAKTMFAAIKTQFGVWMNKADIETMSIDDLYNNFKIVEQDVKKSVGASSGAQNLAFMTASSTSSTNDVNTANPAYEVSTVSPNINTAYLQVSTDNFSDNTMYAFMVENPNGSNLLQQDLEQIHEDDPEAIDLKWQLSAKYEGKKIGHFSRECRAPKNKEGQFRYQDNTRKQGNNEDTSSKAMLAIDGVATTYKRGLATIEEQLVTYKKNEVLFSKEVAVLKREVACKDYEINVLKNKFEKVKQEKEGIEFQVEKFNNASKSLDKLLGNPEFKSYGSKDSELEYNIVCDKKSDDSKENSDDSFVKEQVSKDTSSFVESLLNVDKETIFLVDKKIEFVKPKNHEKLVKKSVMYAEMSFDHVQITCNYHQKERMVSRNNYNRVDYDYYSKTTHPSAHRNMTPRAVLLKISLTPLNIVRPVNTAHPKLAVHSAKSMSHFSKQAQSTDQRPFYKKTTLTSRYVNQKLNTAMRHYHTERPGAVNTARSYTAPVNVVRAKRVNDVKASAGQAITG</sequence>
<keyword evidence="2" id="KW-1185">Reference proteome</keyword>
<reference evidence="1" key="1">
    <citation type="journal article" date="2022" name="Int. J. Mol. Sci.">
        <title>Draft Genome of Tanacetum Coccineum: Genomic Comparison of Closely Related Tanacetum-Family Plants.</title>
        <authorList>
            <person name="Yamashiro T."/>
            <person name="Shiraishi A."/>
            <person name="Nakayama K."/>
            <person name="Satake H."/>
        </authorList>
    </citation>
    <scope>NUCLEOTIDE SEQUENCE</scope>
</reference>
<evidence type="ECO:0000313" key="2">
    <source>
        <dbReference type="Proteomes" id="UP001151760"/>
    </source>
</evidence>
<gene>
    <name evidence="1" type="ORF">Tco_0891630</name>
</gene>
<protein>
    <submittedName>
        <fullName evidence="1">Uncharacterized protein</fullName>
    </submittedName>
</protein>
<dbReference type="EMBL" id="BQNB010013909">
    <property type="protein sequence ID" value="GJT21693.1"/>
    <property type="molecule type" value="Genomic_DNA"/>
</dbReference>
<organism evidence="1 2">
    <name type="scientific">Tanacetum coccineum</name>
    <dbReference type="NCBI Taxonomy" id="301880"/>
    <lineage>
        <taxon>Eukaryota</taxon>
        <taxon>Viridiplantae</taxon>
        <taxon>Streptophyta</taxon>
        <taxon>Embryophyta</taxon>
        <taxon>Tracheophyta</taxon>
        <taxon>Spermatophyta</taxon>
        <taxon>Magnoliopsida</taxon>
        <taxon>eudicotyledons</taxon>
        <taxon>Gunneridae</taxon>
        <taxon>Pentapetalae</taxon>
        <taxon>asterids</taxon>
        <taxon>campanulids</taxon>
        <taxon>Asterales</taxon>
        <taxon>Asteraceae</taxon>
        <taxon>Asteroideae</taxon>
        <taxon>Anthemideae</taxon>
        <taxon>Anthemidinae</taxon>
        <taxon>Tanacetum</taxon>
    </lineage>
</organism>
<comment type="caution">
    <text evidence="1">The sequence shown here is derived from an EMBL/GenBank/DDBJ whole genome shotgun (WGS) entry which is preliminary data.</text>
</comment>
<evidence type="ECO:0000313" key="1">
    <source>
        <dbReference type="EMBL" id="GJT21693.1"/>
    </source>
</evidence>
<dbReference type="Proteomes" id="UP001151760">
    <property type="component" value="Unassembled WGS sequence"/>
</dbReference>
<accession>A0ABQ5C6T4</accession>
<reference evidence="1" key="2">
    <citation type="submission" date="2022-01" db="EMBL/GenBank/DDBJ databases">
        <authorList>
            <person name="Yamashiro T."/>
            <person name="Shiraishi A."/>
            <person name="Satake H."/>
            <person name="Nakayama K."/>
        </authorList>
    </citation>
    <scope>NUCLEOTIDE SEQUENCE</scope>
</reference>
<name>A0ABQ5C6T4_9ASTR</name>